<proteinExistence type="inferred from homology"/>
<dbReference type="EC" id="2.4.1.1" evidence="5"/>
<dbReference type="EMBL" id="UOFU01000019">
    <property type="protein sequence ID" value="VAW93197.1"/>
    <property type="molecule type" value="Genomic_DNA"/>
</dbReference>
<gene>
    <name evidence="5" type="ORF">MNBD_GAMMA20-1874</name>
</gene>
<dbReference type="SUPFAM" id="SSF53756">
    <property type="entry name" value="UDP-Glycosyltransferase/glycogen phosphorylase"/>
    <property type="match status" value="1"/>
</dbReference>
<organism evidence="5">
    <name type="scientific">hydrothermal vent metagenome</name>
    <dbReference type="NCBI Taxonomy" id="652676"/>
    <lineage>
        <taxon>unclassified sequences</taxon>
        <taxon>metagenomes</taxon>
        <taxon>ecological metagenomes</taxon>
    </lineage>
</organism>
<dbReference type="InterPro" id="IPR024517">
    <property type="entry name" value="Glycogen_phosphorylase_DUF3417"/>
</dbReference>
<dbReference type="NCBIfam" id="TIGR02094">
    <property type="entry name" value="more_P_ylases"/>
    <property type="match status" value="1"/>
</dbReference>
<dbReference type="PANTHER" id="PTHR42655:SF1">
    <property type="entry name" value="GLYCOGEN PHOSPHORYLASE"/>
    <property type="match status" value="1"/>
</dbReference>
<sequence length="790" mass="89285">VAQQRLEKAAEDRIFLDDYYRALTAYDNYLQQPPASEASLLDPKHDLVAYFCAEFGLHESLPIYSGGLGILAGDHCKAASDMGVPFVAIGLLYRQGYFRQTIDNHGNQGAHYATTDFHDLPLTPATNTEGEEIRVTVQANAHDIQVKVWQAQAGRICLYLLDTDLPENNEQDRSITYRLYGGDKSTRIQQEIVLGIGGVRALLALGLKPTVWHINEGHSAFQILERCRQFTHTGMDQAQALEQVAAGTVFTTHTPVPAGHDIFDRHTIEHYLGSYIPQLNMDIDTFMALGESADHNKGNFNMTSLALRGSRFHNGVSRIHGQFAAKMESYIWPQVPTGENPIGHITNGVHVPTFLAREWVNLLDVRYPQWRNELNNADYWKIIDEIPDHRYWSLRQSLKSEMLEGVHRRALHQHHRNGCSEAQIKRLLKHIEPTDTNTLIMGFARRFATYKRAALLFSDPQRLSRLLNDPQRPVILIFAGKAHPKDQPGQALIRTIYEFSRQPDFEGRVLLLEGYDMSLARKLVTGVDVWLNTPEYPMEASGTSGEKAGINGAINLSVLDGWWGEGFRGDNGWGITPHGAEFEPAYRDQEEAKDLLDIMEKEVIPLYYDHNGRGYSEGWVRMSKASMRTTIPHFNAQRMMRDYVQQMYGPAARHQARMAESDFSGAAELARWKTMIHKAWPGVSLRQLEKPPTQVKSGENIPLRIAAHLNGLQAEDVIVECLVGTEDGIGDFTLRENYALSPDGITDTGETIFKLDLSPDLSGLQYYQLRIHPFHPQLAHRFETGDMIWL</sequence>
<dbReference type="InterPro" id="IPR011834">
    <property type="entry name" value="Agluc_phsphrylas"/>
</dbReference>
<protein>
    <submittedName>
        <fullName evidence="5">Glycogen phosphorylase</fullName>
        <ecNumber evidence="5">2.4.1.1</ecNumber>
    </submittedName>
</protein>
<evidence type="ECO:0000259" key="4">
    <source>
        <dbReference type="Pfam" id="PF11897"/>
    </source>
</evidence>
<dbReference type="Pfam" id="PF11897">
    <property type="entry name" value="DUF3417"/>
    <property type="match status" value="1"/>
</dbReference>
<accession>A0A3B1A0S1</accession>
<evidence type="ECO:0000256" key="2">
    <source>
        <dbReference type="ARBA" id="ARBA00006047"/>
    </source>
</evidence>
<dbReference type="Pfam" id="PF00343">
    <property type="entry name" value="Phosphorylase"/>
    <property type="match status" value="1"/>
</dbReference>
<evidence type="ECO:0000313" key="5">
    <source>
        <dbReference type="EMBL" id="VAW93197.1"/>
    </source>
</evidence>
<name>A0A3B1A0S1_9ZZZZ</name>
<dbReference type="InterPro" id="IPR052182">
    <property type="entry name" value="Glycogen/Maltodextrin_Phosph"/>
</dbReference>
<feature type="domain" description="DUF3417" evidence="4">
    <location>
        <begin position="1"/>
        <end position="61"/>
    </location>
</feature>
<dbReference type="PANTHER" id="PTHR42655">
    <property type="entry name" value="GLYCOGEN PHOSPHORYLASE"/>
    <property type="match status" value="1"/>
</dbReference>
<dbReference type="Gene3D" id="3.40.50.2000">
    <property type="entry name" value="Glycogen Phosphorylase B"/>
    <property type="match status" value="3"/>
</dbReference>
<comment type="catalytic activity">
    <reaction evidence="1">
        <text>[(1-&gt;4)-alpha-D-glucosyl](n) + phosphate = [(1-&gt;4)-alpha-D-glucosyl](n-1) + alpha-D-glucose 1-phosphate</text>
        <dbReference type="Rhea" id="RHEA:41732"/>
        <dbReference type="Rhea" id="RHEA-COMP:9584"/>
        <dbReference type="Rhea" id="RHEA-COMP:9586"/>
        <dbReference type="ChEBI" id="CHEBI:15444"/>
        <dbReference type="ChEBI" id="CHEBI:43474"/>
        <dbReference type="ChEBI" id="CHEBI:58601"/>
        <dbReference type="EC" id="2.4.1.1"/>
    </reaction>
</comment>
<evidence type="ECO:0000256" key="1">
    <source>
        <dbReference type="ARBA" id="ARBA00001275"/>
    </source>
</evidence>
<dbReference type="AlphaFoldDB" id="A0A3B1A0S1"/>
<keyword evidence="5" id="KW-0808">Transferase</keyword>
<dbReference type="PIRSF" id="PIRSF000460">
    <property type="entry name" value="Pprylas_GlgP"/>
    <property type="match status" value="1"/>
</dbReference>
<dbReference type="GO" id="GO:0030170">
    <property type="term" value="F:pyridoxal phosphate binding"/>
    <property type="evidence" value="ECO:0007669"/>
    <property type="project" value="InterPro"/>
</dbReference>
<comment type="similarity">
    <text evidence="2">Belongs to the glycogen phosphorylase family.</text>
</comment>
<evidence type="ECO:0000256" key="3">
    <source>
        <dbReference type="ARBA" id="ARBA00022533"/>
    </source>
</evidence>
<feature type="non-terminal residue" evidence="5">
    <location>
        <position position="1"/>
    </location>
</feature>
<keyword evidence="3" id="KW-0021">Allosteric enzyme</keyword>
<keyword evidence="5" id="KW-0328">Glycosyltransferase</keyword>
<reference evidence="5" key="1">
    <citation type="submission" date="2018-06" db="EMBL/GenBank/DDBJ databases">
        <authorList>
            <person name="Zhirakovskaya E."/>
        </authorList>
    </citation>
    <scope>NUCLEOTIDE SEQUENCE</scope>
</reference>
<dbReference type="GO" id="GO:0008184">
    <property type="term" value="F:glycogen phosphorylase activity"/>
    <property type="evidence" value="ECO:0007669"/>
    <property type="project" value="InterPro"/>
</dbReference>
<dbReference type="GO" id="GO:0005975">
    <property type="term" value="P:carbohydrate metabolic process"/>
    <property type="evidence" value="ECO:0007669"/>
    <property type="project" value="InterPro"/>
</dbReference>
<dbReference type="InterPro" id="IPR000811">
    <property type="entry name" value="Glyco_trans_35"/>
</dbReference>